<proteinExistence type="predicted"/>
<comment type="caution">
    <text evidence="2">The sequence shown here is derived from an EMBL/GenBank/DDBJ whole genome shotgun (WGS) entry which is preliminary data.</text>
</comment>
<organism evidence="2 3">
    <name type="scientific">Ruegeria pomeroyi</name>
    <dbReference type="NCBI Taxonomy" id="89184"/>
    <lineage>
        <taxon>Bacteria</taxon>
        <taxon>Pseudomonadati</taxon>
        <taxon>Pseudomonadota</taxon>
        <taxon>Alphaproteobacteria</taxon>
        <taxon>Rhodobacterales</taxon>
        <taxon>Roseobacteraceae</taxon>
        <taxon>Ruegeria</taxon>
    </lineage>
</organism>
<protein>
    <submittedName>
        <fullName evidence="2">Uncharacterized protein</fullName>
    </submittedName>
</protein>
<feature type="transmembrane region" description="Helical" evidence="1">
    <location>
        <begin position="151"/>
        <end position="176"/>
    </location>
</feature>
<dbReference type="GO" id="GO:0005886">
    <property type="term" value="C:plasma membrane"/>
    <property type="evidence" value="ECO:0007669"/>
    <property type="project" value="TreeGrafter"/>
</dbReference>
<keyword evidence="1" id="KW-0472">Membrane</keyword>
<evidence type="ECO:0000256" key="1">
    <source>
        <dbReference type="SAM" id="Phobius"/>
    </source>
</evidence>
<gene>
    <name evidence="2" type="ORF">HW564_18225</name>
</gene>
<evidence type="ECO:0000313" key="2">
    <source>
        <dbReference type="EMBL" id="NVK98868.1"/>
    </source>
</evidence>
<feature type="transmembrane region" description="Helical" evidence="1">
    <location>
        <begin position="73"/>
        <end position="91"/>
    </location>
</feature>
<keyword evidence="1" id="KW-1133">Transmembrane helix</keyword>
<feature type="transmembrane region" description="Helical" evidence="1">
    <location>
        <begin position="111"/>
        <end position="130"/>
    </location>
</feature>
<dbReference type="PANTHER" id="PTHR32196">
    <property type="entry name" value="ABC TRANSPORTER PERMEASE PROTEIN YPHD-RELATED-RELATED"/>
    <property type="match status" value="1"/>
</dbReference>
<name>A0A850LLK1_9RHOB</name>
<sequence>MRLGRPSRPRFNQASIPNSSAFAAFTLAGLFGGFAGLYYSFVTTTRDAGIGPGFTLISIAAVVLGGELLRAQQAGGVFVTLLGLAVLNTGGLNHKGGSSTLKITMASGDLLGLPVSFLIWIAISLARPWLLTRTPLGRYLRSIGYNEKATFLSVMQIGNALRNIIFGVIILVMLLFQTLRKEATA</sequence>
<accession>A0A850LLK1</accession>
<keyword evidence="1" id="KW-0812">Transmembrane</keyword>
<evidence type="ECO:0000313" key="3">
    <source>
        <dbReference type="Proteomes" id="UP000565723"/>
    </source>
</evidence>
<reference evidence="2 3" key="1">
    <citation type="journal article" date="2020" name="Proc. Natl. Acad. Sci. U.S.A.">
        <title>Ecological drivers of bacterial community assembly in synthetic phycospheres.</title>
        <authorList>
            <person name="Fu H."/>
            <person name="Uchimiya M."/>
            <person name="Gore J."/>
            <person name="Moran M.A."/>
        </authorList>
    </citation>
    <scope>NUCLEOTIDE SEQUENCE [LARGE SCALE GENOMIC DNA]</scope>
    <source>
        <strain evidence="2">HF-Din03</strain>
    </source>
</reference>
<dbReference type="Proteomes" id="UP000565723">
    <property type="component" value="Unassembled WGS sequence"/>
</dbReference>
<feature type="transmembrane region" description="Helical" evidence="1">
    <location>
        <begin position="48"/>
        <end position="66"/>
    </location>
</feature>
<dbReference type="EMBL" id="JABXIY010000051">
    <property type="protein sequence ID" value="NVK98868.1"/>
    <property type="molecule type" value="Genomic_DNA"/>
</dbReference>
<dbReference type="AlphaFoldDB" id="A0A850LLK1"/>
<feature type="transmembrane region" description="Helical" evidence="1">
    <location>
        <begin position="21"/>
        <end position="42"/>
    </location>
</feature>